<gene>
    <name evidence="3" type="ORF">HLA99_15570</name>
</gene>
<dbReference type="Proteomes" id="UP000543598">
    <property type="component" value="Unassembled WGS sequence"/>
</dbReference>
<dbReference type="PROSITE" id="PS50043">
    <property type="entry name" value="HTH_LUXR_2"/>
    <property type="match status" value="1"/>
</dbReference>
<dbReference type="PRINTS" id="PR00038">
    <property type="entry name" value="HTHLUXR"/>
</dbReference>
<keyword evidence="1" id="KW-0238">DNA-binding</keyword>
<evidence type="ECO:0000259" key="2">
    <source>
        <dbReference type="PROSITE" id="PS50043"/>
    </source>
</evidence>
<evidence type="ECO:0000256" key="1">
    <source>
        <dbReference type="ARBA" id="ARBA00023125"/>
    </source>
</evidence>
<dbReference type="SMART" id="SM00421">
    <property type="entry name" value="HTH_LUXR"/>
    <property type="match status" value="1"/>
</dbReference>
<organism evidence="3 4">
    <name type="scientific">Microbacterium ulmi</name>
    <dbReference type="NCBI Taxonomy" id="179095"/>
    <lineage>
        <taxon>Bacteria</taxon>
        <taxon>Bacillati</taxon>
        <taxon>Actinomycetota</taxon>
        <taxon>Actinomycetes</taxon>
        <taxon>Micrococcales</taxon>
        <taxon>Microbacteriaceae</taxon>
        <taxon>Microbacterium</taxon>
    </lineage>
</organism>
<dbReference type="Gene3D" id="1.10.10.10">
    <property type="entry name" value="Winged helix-like DNA-binding domain superfamily/Winged helix DNA-binding domain"/>
    <property type="match status" value="1"/>
</dbReference>
<dbReference type="RefSeq" id="WP_167035496.1">
    <property type="nucleotide sequence ID" value="NZ_BAAANA010000002.1"/>
</dbReference>
<dbReference type="InterPro" id="IPR039420">
    <property type="entry name" value="WalR-like"/>
</dbReference>
<evidence type="ECO:0000313" key="4">
    <source>
        <dbReference type="Proteomes" id="UP000543598"/>
    </source>
</evidence>
<protein>
    <submittedName>
        <fullName evidence="3">Helix-turn-helix transcriptional regulator</fullName>
    </submittedName>
</protein>
<name>A0A7Y2M2J6_9MICO</name>
<dbReference type="InterPro" id="IPR036388">
    <property type="entry name" value="WH-like_DNA-bd_sf"/>
</dbReference>
<reference evidence="3 4" key="1">
    <citation type="submission" date="2020-05" db="EMBL/GenBank/DDBJ databases">
        <title>MicrobeNet Type strains.</title>
        <authorList>
            <person name="Nicholson A.C."/>
        </authorList>
    </citation>
    <scope>NUCLEOTIDE SEQUENCE [LARGE SCALE GENOMIC DNA]</scope>
    <source>
        <strain evidence="3 4">JCM 14282</strain>
    </source>
</reference>
<dbReference type="GO" id="GO:0003677">
    <property type="term" value="F:DNA binding"/>
    <property type="evidence" value="ECO:0007669"/>
    <property type="project" value="UniProtKB-KW"/>
</dbReference>
<evidence type="ECO:0000313" key="3">
    <source>
        <dbReference type="EMBL" id="NNH05264.1"/>
    </source>
</evidence>
<accession>A0A7Y2M2J6</accession>
<dbReference type="GO" id="GO:0006355">
    <property type="term" value="P:regulation of DNA-templated transcription"/>
    <property type="evidence" value="ECO:0007669"/>
    <property type="project" value="InterPro"/>
</dbReference>
<dbReference type="Pfam" id="PF00196">
    <property type="entry name" value="GerE"/>
    <property type="match status" value="1"/>
</dbReference>
<dbReference type="PANTHER" id="PTHR43214:SF43">
    <property type="entry name" value="TWO-COMPONENT RESPONSE REGULATOR"/>
    <property type="match status" value="1"/>
</dbReference>
<dbReference type="PROSITE" id="PS00622">
    <property type="entry name" value="HTH_LUXR_1"/>
    <property type="match status" value="1"/>
</dbReference>
<comment type="caution">
    <text evidence="3">The sequence shown here is derived from an EMBL/GenBank/DDBJ whole genome shotgun (WGS) entry which is preliminary data.</text>
</comment>
<dbReference type="PANTHER" id="PTHR43214">
    <property type="entry name" value="TWO-COMPONENT RESPONSE REGULATOR"/>
    <property type="match status" value="1"/>
</dbReference>
<dbReference type="CDD" id="cd06170">
    <property type="entry name" value="LuxR_C_like"/>
    <property type="match status" value="1"/>
</dbReference>
<sequence>MRSASEARTGDAVVQARRHLDLARTQARGGSLERAWQACLDAAAIARTLGDAELLAEAATALSDPSVMWRSAAARQALCLESLAMLGPAAADGGEPQRRREARDLVRTHLEGLSTGWAERIVPAEPVDGADAERRFAVLQTAYLRSIGPAGVSDRLALAYEAIRLGGAAADDHILAWGWHWRADALEQLGLRIDFDRAVDELGAVVERMASPVWSWRAAAIRASIALLEDRVDDVGPLGEAALHAGMRAGVDDAELFDLILRSALARRTHVGLEAVEREVRALIADAPPFARGWLAEILLADGRVGEAVDILHDLARHLDEIPENVHEWLVGHAALAELAIAGGDRETAARLLGLLRPVAHLHATGPSTTPYGGPVALPLARLSAFLGDGESAARYAADALSRAEAMGAPWFAASARALVSPGRGALAPLSAREAEIARLVARGRTNREIATQLFLSERTVEQHVRSTLHKLGLPNRAAVAAWVVERS</sequence>
<dbReference type="InterPro" id="IPR000792">
    <property type="entry name" value="Tscrpt_reg_LuxR_C"/>
</dbReference>
<dbReference type="InterPro" id="IPR016032">
    <property type="entry name" value="Sig_transdc_resp-reg_C-effctor"/>
</dbReference>
<dbReference type="AlphaFoldDB" id="A0A7Y2M2J6"/>
<dbReference type="EMBL" id="JABEMB010000039">
    <property type="protein sequence ID" value="NNH05264.1"/>
    <property type="molecule type" value="Genomic_DNA"/>
</dbReference>
<feature type="domain" description="HTH luxR-type" evidence="2">
    <location>
        <begin position="423"/>
        <end position="488"/>
    </location>
</feature>
<proteinExistence type="predicted"/>
<keyword evidence="4" id="KW-1185">Reference proteome</keyword>
<dbReference type="SUPFAM" id="SSF46894">
    <property type="entry name" value="C-terminal effector domain of the bipartite response regulators"/>
    <property type="match status" value="1"/>
</dbReference>